<evidence type="ECO:0000256" key="2">
    <source>
        <dbReference type="SAM" id="MobiDB-lite"/>
    </source>
</evidence>
<dbReference type="InterPro" id="IPR018640">
    <property type="entry name" value="DUF2063"/>
</dbReference>
<evidence type="ECO:0000313" key="4">
    <source>
        <dbReference type="EMBL" id="EYC52677.1"/>
    </source>
</evidence>
<organism evidence="4 5">
    <name type="scientific">Hylemonella gracilis str. Niagara R</name>
    <dbReference type="NCBI Taxonomy" id="1458275"/>
    <lineage>
        <taxon>Bacteria</taxon>
        <taxon>Pseudomonadati</taxon>
        <taxon>Pseudomonadota</taxon>
        <taxon>Betaproteobacteria</taxon>
        <taxon>Burkholderiales</taxon>
        <taxon>Comamonadaceae</taxon>
        <taxon>Hylemonella</taxon>
    </lineage>
</organism>
<proteinExistence type="inferred from homology"/>
<dbReference type="Pfam" id="PF09836">
    <property type="entry name" value="DUF2063"/>
    <property type="match status" value="1"/>
</dbReference>
<dbReference type="InterPro" id="IPR007801">
    <property type="entry name" value="MbnB/TglH/ChrH"/>
</dbReference>
<dbReference type="Gene3D" id="1.10.150.690">
    <property type="entry name" value="DUF2063"/>
    <property type="match status" value="1"/>
</dbReference>
<name>A0A016XM84_9BURK</name>
<dbReference type="Pfam" id="PF05114">
    <property type="entry name" value="MbnB_TglH_ChrH"/>
    <property type="match status" value="1"/>
</dbReference>
<dbReference type="EMBL" id="JEMG01000001">
    <property type="protein sequence ID" value="EYC52677.1"/>
    <property type="molecule type" value="Genomic_DNA"/>
</dbReference>
<feature type="compositionally biased region" description="Polar residues" evidence="2">
    <location>
        <begin position="280"/>
        <end position="300"/>
    </location>
</feature>
<gene>
    <name evidence="4" type="ORF">AZ34_17460</name>
</gene>
<feature type="domain" description="Putative DNA-binding" evidence="3">
    <location>
        <begin position="306"/>
        <end position="402"/>
    </location>
</feature>
<reference evidence="4 5" key="1">
    <citation type="submission" date="2014-02" db="EMBL/GenBank/DDBJ databases">
        <title>Draft Genome of Hylemonella gracilis isolated from the Niagara River.</title>
        <authorList>
            <person name="Pawlowski D.R."/>
            <person name="Koudelka G.B."/>
        </authorList>
    </citation>
    <scope>NUCLEOTIDE SEQUENCE [LARGE SCALE GENOMIC DNA]</scope>
    <source>
        <strain evidence="4 5">Niagara R</strain>
    </source>
</reference>
<accession>A0A016XM84</accession>
<dbReference type="AlphaFoldDB" id="A0A016XM84"/>
<evidence type="ECO:0000259" key="3">
    <source>
        <dbReference type="Pfam" id="PF09836"/>
    </source>
</evidence>
<feature type="region of interest" description="Disordered" evidence="2">
    <location>
        <begin position="274"/>
        <end position="302"/>
    </location>
</feature>
<comment type="similarity">
    <text evidence="1">Belongs to the UPF0276 family.</text>
</comment>
<dbReference type="PANTHER" id="PTHR42194">
    <property type="entry name" value="UPF0276 PROTEIN HI_1600"/>
    <property type="match status" value="1"/>
</dbReference>
<dbReference type="eggNOG" id="COG3220">
    <property type="taxonomic scope" value="Bacteria"/>
</dbReference>
<dbReference type="HAMAP" id="MF_00697">
    <property type="entry name" value="UPF0276"/>
    <property type="match status" value="1"/>
</dbReference>
<dbReference type="SUPFAM" id="SSF51658">
    <property type="entry name" value="Xylose isomerase-like"/>
    <property type="match status" value="1"/>
</dbReference>
<protein>
    <recommendedName>
        <fullName evidence="1">UPF0276 protein AZ34_17460</fullName>
    </recommendedName>
</protein>
<evidence type="ECO:0000256" key="1">
    <source>
        <dbReference type="HAMAP-Rule" id="MF_00697"/>
    </source>
</evidence>
<dbReference type="Proteomes" id="UP000023268">
    <property type="component" value="Unassembled WGS sequence"/>
</dbReference>
<sequence length="558" mass="61691">MAHTGLGFGLGLRTPHYNDFLNTRQPLDWLEIITDNFLVEGGKPLVMLERIRRDYPLAMHGVAMSIGAAAGVDLAYLRRVKALADRIEPLWVSDHLCWTGTPSQHLHDLYPLPYTDEAARHVIEQIRRAQDVLQRRLVLENVSSYIDFKHNASSEWQFLAHIAEAADCLLLVDVNNIYVSSVNHGFDPLTYLRALPAQRVQQIHLAGHSDNGGYIIDTHDHPVAQPVWDLYAQACHLYGSVATMIERDDDIPDLGVLMEELAIARHIASDVAREDVPVGTPTSPGASFSVQAEAPANSTEAPPLQQLQLGLASYILGDGATDSAPVSDWIRTPPGVDAGQRLGIYHNAYRARLAEVLAESFARTVLYMGSDRFEQDARAFAVSHPPMVRNLAHYGADFAAFLAALYPGNPELQELAQLDWDLRTTFDEADAPALDTQTAGAQEAALWLNRAQPLHPSLKLRSIRTNVAQIWHAIDRDLEVPAVAHREEPGTLLVWRKGLLPHFQTLEPDQAAFMLSLAQGRSIEATCADLAGTAVLPDPQRLAGWLQVWLEEGWLRAA</sequence>
<dbReference type="RefSeq" id="WP_331280910.1">
    <property type="nucleotide sequence ID" value="NZ_JEMG01000001.1"/>
</dbReference>
<comment type="caution">
    <text evidence="4">The sequence shown here is derived from an EMBL/GenBank/DDBJ whole genome shotgun (WGS) entry which is preliminary data.</text>
</comment>
<dbReference type="Gene3D" id="3.20.20.150">
    <property type="entry name" value="Divalent-metal-dependent TIM barrel enzymes"/>
    <property type="match status" value="1"/>
</dbReference>
<dbReference type="InterPro" id="IPR036237">
    <property type="entry name" value="Xyl_isomerase-like_sf"/>
</dbReference>
<dbReference type="PANTHER" id="PTHR42194:SF1">
    <property type="entry name" value="UPF0276 PROTEIN HI_1600"/>
    <property type="match status" value="1"/>
</dbReference>
<dbReference type="InterPro" id="IPR044922">
    <property type="entry name" value="DUF2063_N_sf"/>
</dbReference>
<dbReference type="STRING" id="1458275.AZ34_17460"/>
<dbReference type="eggNOG" id="COG3219">
    <property type="taxonomic scope" value="Bacteria"/>
</dbReference>
<dbReference type="NCBIfam" id="NF003818">
    <property type="entry name" value="PRK05409.1"/>
    <property type="match status" value="1"/>
</dbReference>
<evidence type="ECO:0000313" key="5">
    <source>
        <dbReference type="Proteomes" id="UP000023268"/>
    </source>
</evidence>